<gene>
    <name evidence="1" type="ORF">Q8A64_09005</name>
</gene>
<evidence type="ECO:0000313" key="2">
    <source>
        <dbReference type="Proteomes" id="UP001225596"/>
    </source>
</evidence>
<dbReference type="EMBL" id="JAUYVH010000004">
    <property type="protein sequence ID" value="MDQ9170549.1"/>
    <property type="molecule type" value="Genomic_DNA"/>
</dbReference>
<keyword evidence="2" id="KW-1185">Reference proteome</keyword>
<name>A0ABU1BNV6_9BURK</name>
<reference evidence="1 2" key="1">
    <citation type="submission" date="2023-08" db="EMBL/GenBank/DDBJ databases">
        <title>Oxalobacteraceae gen .nov., isolated from river sludge outside the plant.</title>
        <authorList>
            <person name="Zhao S.Y."/>
        </authorList>
    </citation>
    <scope>NUCLEOTIDE SEQUENCE [LARGE SCALE GENOMIC DNA]</scope>
    <source>
        <strain evidence="1 2">R-40</strain>
    </source>
</reference>
<sequence>MRILFLECDGVLHPARTTSRFVRSVPLKQAVQDAWLFRWAWILDELLNGQPDIGIVVHSNWRYLATNQELQSFLGPLAPRFAGTVPLAPPGNRWESIREIIELNHLRDYRILDCLPSAFPEALPELIVCHPEIGLQAYSVRRQIRNWAQSTEHAVPVNS</sequence>
<protein>
    <submittedName>
        <fullName evidence="1">HAD domain-containing protein</fullName>
    </submittedName>
</protein>
<dbReference type="Proteomes" id="UP001225596">
    <property type="component" value="Unassembled WGS sequence"/>
</dbReference>
<dbReference type="Pfam" id="PF18143">
    <property type="entry name" value="HAD_SAK_2"/>
    <property type="match status" value="1"/>
</dbReference>
<accession>A0ABU1BNV6</accession>
<dbReference type="RefSeq" id="WP_338436484.1">
    <property type="nucleotide sequence ID" value="NZ_JAUYVH010000004.1"/>
</dbReference>
<proteinExistence type="predicted"/>
<organism evidence="1 2">
    <name type="scientific">Keguizhuia sedimenti</name>
    <dbReference type="NCBI Taxonomy" id="3064264"/>
    <lineage>
        <taxon>Bacteria</taxon>
        <taxon>Pseudomonadati</taxon>
        <taxon>Pseudomonadota</taxon>
        <taxon>Betaproteobacteria</taxon>
        <taxon>Burkholderiales</taxon>
        <taxon>Oxalobacteraceae</taxon>
        <taxon>Keguizhuia</taxon>
    </lineage>
</organism>
<comment type="caution">
    <text evidence="1">The sequence shown here is derived from an EMBL/GenBank/DDBJ whole genome shotgun (WGS) entry which is preliminary data.</text>
</comment>
<evidence type="ECO:0000313" key="1">
    <source>
        <dbReference type="EMBL" id="MDQ9170549.1"/>
    </source>
</evidence>